<dbReference type="EMBL" id="SNRX01000007">
    <property type="protein sequence ID" value="KAA6302499.1"/>
    <property type="molecule type" value="Genomic_DNA"/>
</dbReference>
<feature type="active site" evidence="3">
    <location>
        <position position="134"/>
    </location>
</feature>
<evidence type="ECO:0000259" key="6">
    <source>
        <dbReference type="SMART" id="SM00363"/>
    </source>
</evidence>
<dbReference type="Proteomes" id="UP000324575">
    <property type="component" value="Unassembled WGS sequence"/>
</dbReference>
<dbReference type="Gene3D" id="3.30.2350.10">
    <property type="entry name" value="Pseudouridine synthase"/>
    <property type="match status" value="1"/>
</dbReference>
<reference evidence="7 8" key="1">
    <citation type="submission" date="2019-03" db="EMBL/GenBank/DDBJ databases">
        <title>Single cell metagenomics reveals metabolic interactions within the superorganism composed of flagellate Streblomastix strix and complex community of Bacteroidetes bacteria on its surface.</title>
        <authorList>
            <person name="Treitli S.C."/>
            <person name="Kolisko M."/>
            <person name="Husnik F."/>
            <person name="Keeling P."/>
            <person name="Hampl V."/>
        </authorList>
    </citation>
    <scope>NUCLEOTIDE SEQUENCE [LARGE SCALE GENOMIC DNA]</scope>
    <source>
        <strain evidence="7">St1</strain>
    </source>
</reference>
<proteinExistence type="inferred from homology"/>
<dbReference type="GO" id="GO:0120159">
    <property type="term" value="F:rRNA pseudouridine synthase activity"/>
    <property type="evidence" value="ECO:0007669"/>
    <property type="project" value="UniProtKB-ARBA"/>
</dbReference>
<dbReference type="PANTHER" id="PTHR21600">
    <property type="entry name" value="MITOCHONDRIAL RNA PSEUDOURIDINE SYNTHASE"/>
    <property type="match status" value="1"/>
</dbReference>
<dbReference type="GO" id="GO:0003723">
    <property type="term" value="F:RNA binding"/>
    <property type="evidence" value="ECO:0007669"/>
    <property type="project" value="UniProtKB-KW"/>
</dbReference>
<keyword evidence="4" id="KW-0694">RNA-binding</keyword>
<dbReference type="PANTHER" id="PTHR21600:SF44">
    <property type="entry name" value="RIBOSOMAL LARGE SUBUNIT PSEUDOURIDINE SYNTHASE D"/>
    <property type="match status" value="1"/>
</dbReference>
<feature type="domain" description="RNA-binding S4" evidence="6">
    <location>
        <begin position="15"/>
        <end position="78"/>
    </location>
</feature>
<dbReference type="InterPro" id="IPR036986">
    <property type="entry name" value="S4_RNA-bd_sf"/>
</dbReference>
<evidence type="ECO:0000313" key="7">
    <source>
        <dbReference type="EMBL" id="KAA6302499.1"/>
    </source>
</evidence>
<protein>
    <recommendedName>
        <fullName evidence="5">Pseudouridine synthase</fullName>
        <ecNumber evidence="5">5.4.99.-</ecNumber>
    </recommendedName>
</protein>
<dbReference type="EC" id="5.4.99.-" evidence="5"/>
<evidence type="ECO:0000256" key="1">
    <source>
        <dbReference type="ARBA" id="ARBA00010876"/>
    </source>
</evidence>
<dbReference type="InterPro" id="IPR020103">
    <property type="entry name" value="PsdUridine_synth_cat_dom_sf"/>
</dbReference>
<dbReference type="SUPFAM" id="SSF55174">
    <property type="entry name" value="Alpha-L RNA-binding motif"/>
    <property type="match status" value="1"/>
</dbReference>
<accession>A0A5M8P227</accession>
<dbReference type="InterPro" id="IPR006145">
    <property type="entry name" value="PsdUridine_synth_RsuA/RluA"/>
</dbReference>
<dbReference type="CDD" id="cd02869">
    <property type="entry name" value="PseudoU_synth_RluA_like"/>
    <property type="match status" value="1"/>
</dbReference>
<gene>
    <name evidence="7" type="ORF">EZS26_001331</name>
</gene>
<organism evidence="7 8">
    <name type="scientific">Candidatus Ordinivivax streblomastigis</name>
    <dbReference type="NCBI Taxonomy" id="2540710"/>
    <lineage>
        <taxon>Bacteria</taxon>
        <taxon>Pseudomonadati</taxon>
        <taxon>Bacteroidota</taxon>
        <taxon>Bacteroidia</taxon>
        <taxon>Bacteroidales</taxon>
        <taxon>Candidatus Ordinivivax</taxon>
    </lineage>
</organism>
<dbReference type="Gene3D" id="3.10.290.10">
    <property type="entry name" value="RNA-binding S4 domain"/>
    <property type="match status" value="1"/>
</dbReference>
<dbReference type="InterPro" id="IPR006225">
    <property type="entry name" value="PsdUridine_synth_RluC/D"/>
</dbReference>
<comment type="function">
    <text evidence="5">Responsible for synthesis of pseudouridine from uracil.</text>
</comment>
<evidence type="ECO:0000256" key="2">
    <source>
        <dbReference type="ARBA" id="ARBA00023235"/>
    </source>
</evidence>
<evidence type="ECO:0000256" key="5">
    <source>
        <dbReference type="RuleBase" id="RU362028"/>
    </source>
</evidence>
<evidence type="ECO:0000313" key="8">
    <source>
        <dbReference type="Proteomes" id="UP000324575"/>
    </source>
</evidence>
<dbReference type="NCBIfam" id="TIGR00005">
    <property type="entry name" value="rluA_subfam"/>
    <property type="match status" value="1"/>
</dbReference>
<sequence>MKYAKETGILVKEPMPLSRFFDIHFRGKSRSDIKSMLAHKQIRVNERPVFRLEYMLLEGDTVSIHSGKSESTPRLPGLKIVYEDDYLIVIEKEGGLLAVGTNTGKEETTAFGILLNYLKKQNPRNRLYIVHRIDRATSGLMMFVKSPGIQHAMRDNWNDTVTERVYVAVVEGVPNKEADTIASYLYENKMFKVFSLPTNNDGSGKWAVTHYKVIRKNELYALLEVELETGRKNQIRVQMESIGHPIVGDIKYGAAVSTIGRVALHAKVLAFIHPVTNEVLRFETPVPPKFNALF</sequence>
<dbReference type="AlphaFoldDB" id="A0A5M8P227"/>
<comment type="caution">
    <text evidence="7">The sequence shown here is derived from an EMBL/GenBank/DDBJ whole genome shotgun (WGS) entry which is preliminary data.</text>
</comment>
<comment type="catalytic activity">
    <reaction evidence="5">
        <text>a uridine in RNA = a pseudouridine in RNA</text>
        <dbReference type="Rhea" id="RHEA:48348"/>
        <dbReference type="Rhea" id="RHEA-COMP:12068"/>
        <dbReference type="Rhea" id="RHEA-COMP:12069"/>
        <dbReference type="ChEBI" id="CHEBI:65314"/>
        <dbReference type="ChEBI" id="CHEBI:65315"/>
    </reaction>
</comment>
<dbReference type="InterPro" id="IPR050188">
    <property type="entry name" value="RluA_PseudoU_synthase"/>
</dbReference>
<dbReference type="PROSITE" id="PS50889">
    <property type="entry name" value="S4"/>
    <property type="match status" value="1"/>
</dbReference>
<dbReference type="SUPFAM" id="SSF55120">
    <property type="entry name" value="Pseudouridine synthase"/>
    <property type="match status" value="1"/>
</dbReference>
<name>A0A5M8P227_9BACT</name>
<dbReference type="Pfam" id="PF00849">
    <property type="entry name" value="PseudoU_synth_2"/>
    <property type="match status" value="1"/>
</dbReference>
<dbReference type="SMART" id="SM00363">
    <property type="entry name" value="S4"/>
    <property type="match status" value="1"/>
</dbReference>
<keyword evidence="2 5" id="KW-0413">Isomerase</keyword>
<evidence type="ECO:0000256" key="4">
    <source>
        <dbReference type="PROSITE-ProRule" id="PRU00182"/>
    </source>
</evidence>
<evidence type="ECO:0000256" key="3">
    <source>
        <dbReference type="PIRSR" id="PIRSR606225-1"/>
    </source>
</evidence>
<dbReference type="InterPro" id="IPR002942">
    <property type="entry name" value="S4_RNA-bd"/>
</dbReference>
<dbReference type="PROSITE" id="PS01129">
    <property type="entry name" value="PSI_RLU"/>
    <property type="match status" value="1"/>
</dbReference>
<dbReference type="CDD" id="cd00165">
    <property type="entry name" value="S4"/>
    <property type="match status" value="1"/>
</dbReference>
<dbReference type="InterPro" id="IPR006224">
    <property type="entry name" value="PsdUridine_synth_RluA-like_CS"/>
</dbReference>
<comment type="similarity">
    <text evidence="1 5">Belongs to the pseudouridine synthase RluA family.</text>
</comment>
<dbReference type="GO" id="GO:0000455">
    <property type="term" value="P:enzyme-directed rRNA pseudouridine synthesis"/>
    <property type="evidence" value="ECO:0007669"/>
    <property type="project" value="UniProtKB-ARBA"/>
</dbReference>